<keyword evidence="1" id="KW-0325">Glycoprotein</keyword>
<evidence type="ECO:0000256" key="3">
    <source>
        <dbReference type="SAM" id="SignalP"/>
    </source>
</evidence>
<dbReference type="Pfam" id="PF00129">
    <property type="entry name" value="MHC_I"/>
    <property type="match status" value="1"/>
</dbReference>
<keyword evidence="2" id="KW-1133">Transmembrane helix</keyword>
<gene>
    <name evidence="5" type="ORF">SPARVUS_LOCUS4245256</name>
</gene>
<dbReference type="PANTHER" id="PTHR16675">
    <property type="entry name" value="MHC CLASS I-RELATED"/>
    <property type="match status" value="1"/>
</dbReference>
<keyword evidence="6" id="KW-1185">Reference proteome</keyword>
<dbReference type="InterPro" id="IPR037055">
    <property type="entry name" value="MHC_I-like_Ag-recog_sf"/>
</dbReference>
<dbReference type="PANTHER" id="PTHR16675:SF235">
    <property type="entry name" value="SHKT DOMAIN-CONTAINING PROTEIN"/>
    <property type="match status" value="1"/>
</dbReference>
<dbReference type="InterPro" id="IPR003006">
    <property type="entry name" value="Ig/MHC_CS"/>
</dbReference>
<dbReference type="SMART" id="SM00407">
    <property type="entry name" value="IGc1"/>
    <property type="match status" value="1"/>
</dbReference>
<feature type="transmembrane region" description="Helical" evidence="2">
    <location>
        <begin position="203"/>
        <end position="223"/>
    </location>
</feature>
<evidence type="ECO:0000313" key="6">
    <source>
        <dbReference type="Proteomes" id="UP001162483"/>
    </source>
</evidence>
<keyword evidence="2" id="KW-0472">Membrane</keyword>
<keyword evidence="3" id="KW-0732">Signal</keyword>
<dbReference type="InterPro" id="IPR036179">
    <property type="entry name" value="Ig-like_dom_sf"/>
</dbReference>
<proteinExistence type="predicted"/>
<dbReference type="PROSITE" id="PS50835">
    <property type="entry name" value="IG_LIKE"/>
    <property type="match status" value="1"/>
</dbReference>
<dbReference type="SUPFAM" id="SSF54452">
    <property type="entry name" value="MHC antigen-recognition domain"/>
    <property type="match status" value="1"/>
</dbReference>
<dbReference type="EMBL" id="CATNWA010007708">
    <property type="protein sequence ID" value="CAI9554573.1"/>
    <property type="molecule type" value="Genomic_DNA"/>
</dbReference>
<evidence type="ECO:0000259" key="4">
    <source>
        <dbReference type="PROSITE" id="PS50835"/>
    </source>
</evidence>
<evidence type="ECO:0000256" key="2">
    <source>
        <dbReference type="SAM" id="Phobius"/>
    </source>
</evidence>
<dbReference type="PROSITE" id="PS00290">
    <property type="entry name" value="IG_MHC"/>
    <property type="match status" value="1"/>
</dbReference>
<evidence type="ECO:0000256" key="1">
    <source>
        <dbReference type="ARBA" id="ARBA00023180"/>
    </source>
</evidence>
<dbReference type="InterPro" id="IPR003597">
    <property type="entry name" value="Ig_C1-set"/>
</dbReference>
<name>A0ABN9C3G9_9NEOB</name>
<dbReference type="InterPro" id="IPR050208">
    <property type="entry name" value="MHC_class-I_related"/>
</dbReference>
<dbReference type="Proteomes" id="UP001162483">
    <property type="component" value="Unassembled WGS sequence"/>
</dbReference>
<dbReference type="InterPro" id="IPR007110">
    <property type="entry name" value="Ig-like_dom"/>
</dbReference>
<evidence type="ECO:0000313" key="5">
    <source>
        <dbReference type="EMBL" id="CAI9554573.1"/>
    </source>
</evidence>
<keyword evidence="2" id="KW-0812">Transmembrane</keyword>
<organism evidence="5 6">
    <name type="scientific">Staurois parvus</name>
    <dbReference type="NCBI Taxonomy" id="386267"/>
    <lineage>
        <taxon>Eukaryota</taxon>
        <taxon>Metazoa</taxon>
        <taxon>Chordata</taxon>
        <taxon>Craniata</taxon>
        <taxon>Vertebrata</taxon>
        <taxon>Euteleostomi</taxon>
        <taxon>Amphibia</taxon>
        <taxon>Batrachia</taxon>
        <taxon>Anura</taxon>
        <taxon>Neobatrachia</taxon>
        <taxon>Ranoidea</taxon>
        <taxon>Ranidae</taxon>
        <taxon>Staurois</taxon>
    </lineage>
</organism>
<protein>
    <recommendedName>
        <fullName evidence="4">Ig-like domain-containing protein</fullName>
    </recommendedName>
</protein>
<sequence>MEMMGLFLQVRFWCLTSGDEDENYSGYEEFAANGDNFIALDTFMSKYVPLMANAKKMADVWNRRKSSAEKQKGYMEHECKRWFKVYLHHMKEILKPVLPEVKVWGHHRSGEMTSLQCLVYGFHPRDVDVMWMRNGEDHVPSDEMSPILPHPDGTYQTRVSVEVPTKEGDTYSCHVDHSSLEDVLIVNLTEQDIPESKMEKRGIIGLCISIIFILLVICGFVIVTKKILSRRGEPGKIEVEMEESGS</sequence>
<feature type="domain" description="Ig-like" evidence="4">
    <location>
        <begin position="99"/>
        <end position="189"/>
    </location>
</feature>
<accession>A0ABN9C3G9</accession>
<dbReference type="Gene3D" id="2.60.40.10">
    <property type="entry name" value="Immunoglobulins"/>
    <property type="match status" value="1"/>
</dbReference>
<dbReference type="InterPro" id="IPR011162">
    <property type="entry name" value="MHC_I/II-like_Ag-recog"/>
</dbReference>
<reference evidence="5" key="1">
    <citation type="submission" date="2023-05" db="EMBL/GenBank/DDBJ databases">
        <authorList>
            <person name="Stuckert A."/>
        </authorList>
    </citation>
    <scope>NUCLEOTIDE SEQUENCE</scope>
</reference>
<comment type="caution">
    <text evidence="5">The sequence shown here is derived from an EMBL/GenBank/DDBJ whole genome shotgun (WGS) entry which is preliminary data.</text>
</comment>
<dbReference type="Gene3D" id="3.30.500.10">
    <property type="entry name" value="MHC class I-like antigen recognition-like"/>
    <property type="match status" value="1"/>
</dbReference>
<dbReference type="InterPro" id="IPR011161">
    <property type="entry name" value="MHC_I-like_Ag-recog"/>
</dbReference>
<dbReference type="Pfam" id="PF07654">
    <property type="entry name" value="C1-set"/>
    <property type="match status" value="1"/>
</dbReference>
<feature type="signal peptide" evidence="3">
    <location>
        <begin position="1"/>
        <end position="18"/>
    </location>
</feature>
<feature type="chain" id="PRO_5046532135" description="Ig-like domain-containing protein" evidence="3">
    <location>
        <begin position="19"/>
        <end position="246"/>
    </location>
</feature>
<dbReference type="SUPFAM" id="SSF48726">
    <property type="entry name" value="Immunoglobulin"/>
    <property type="match status" value="1"/>
</dbReference>
<dbReference type="InterPro" id="IPR013783">
    <property type="entry name" value="Ig-like_fold"/>
</dbReference>